<evidence type="ECO:0000313" key="1">
    <source>
        <dbReference type="EMBL" id="TLP72464.1"/>
    </source>
</evidence>
<name>A0A5R9A2N0_PSENT</name>
<sequence length="69" mass="8250">MDIRIAVHPSDDRRWRVYLNQFFYDCNSRSAAERIYARVSAAERQSIQLPEPPRVVRPQRLPRRQVQIA</sequence>
<gene>
    <name evidence="1" type="ORF">FEA48_19525</name>
</gene>
<comment type="caution">
    <text evidence="1">The sequence shown here is derived from an EMBL/GenBank/DDBJ whole genome shotgun (WGS) entry which is preliminary data.</text>
</comment>
<protein>
    <submittedName>
        <fullName evidence="1">Uncharacterized protein</fullName>
    </submittedName>
</protein>
<dbReference type="AlphaFoldDB" id="A0A5R9A2N0"/>
<reference evidence="2" key="2">
    <citation type="submission" date="2019-06" db="EMBL/GenBank/DDBJ databases">
        <title>AzeR, a transcriptional regulator that responds to azelaic acid in Pseudomonas nitroreducens.</title>
        <authorList>
            <person name="Bez C."/>
            <person name="Javvadi S.G."/>
            <person name="Bertani I."/>
            <person name="Devescovi G."/>
            <person name="Studholme D.J."/>
            <person name="Geller A."/>
            <person name="Levy A."/>
            <person name="Venturi V."/>
        </authorList>
    </citation>
    <scope>NUCLEOTIDE SEQUENCE [LARGE SCALE GENOMIC DNA]</scope>
    <source>
        <strain evidence="2">DSM 9128</strain>
    </source>
</reference>
<dbReference type="Proteomes" id="UP000307510">
    <property type="component" value="Unassembled WGS sequence"/>
</dbReference>
<dbReference type="RefSeq" id="WP_138215265.1">
    <property type="nucleotide sequence ID" value="NZ_VASG01000005.1"/>
</dbReference>
<accession>A0A5R9A2N0</accession>
<organism evidence="1 2">
    <name type="scientific">Pseudomonas nitroreducens</name>
    <dbReference type="NCBI Taxonomy" id="46680"/>
    <lineage>
        <taxon>Bacteria</taxon>
        <taxon>Pseudomonadati</taxon>
        <taxon>Pseudomonadota</taxon>
        <taxon>Gammaproteobacteria</taxon>
        <taxon>Pseudomonadales</taxon>
        <taxon>Pseudomonadaceae</taxon>
        <taxon>Pseudomonas</taxon>
    </lineage>
</organism>
<evidence type="ECO:0000313" key="2">
    <source>
        <dbReference type="Proteomes" id="UP000307510"/>
    </source>
</evidence>
<reference evidence="1 2" key="1">
    <citation type="submission" date="2019-05" db="EMBL/GenBank/DDBJ databases">
        <authorList>
            <person name="Moore K."/>
            <person name="O'Neill P."/>
            <person name="Farbos A."/>
            <person name="Studholme D.J."/>
        </authorList>
    </citation>
    <scope>NUCLEOTIDE SEQUENCE [LARGE SCALE GENOMIC DNA]</scope>
    <source>
        <strain evidence="1 2">DSM 9128</strain>
    </source>
</reference>
<dbReference type="EMBL" id="VASG01000005">
    <property type="protein sequence ID" value="TLP72464.1"/>
    <property type="molecule type" value="Genomic_DNA"/>
</dbReference>
<proteinExistence type="predicted"/>